<keyword evidence="1" id="KW-0472">Membrane</keyword>
<reference evidence="2 3" key="1">
    <citation type="submission" date="2024-08" db="EMBL/GenBank/DDBJ databases">
        <authorList>
            <person name="Cucini C."/>
            <person name="Frati F."/>
        </authorList>
    </citation>
    <scope>NUCLEOTIDE SEQUENCE [LARGE SCALE GENOMIC DNA]</scope>
</reference>
<feature type="transmembrane region" description="Helical" evidence="1">
    <location>
        <begin position="78"/>
        <end position="104"/>
    </location>
</feature>
<keyword evidence="1" id="KW-0812">Transmembrane</keyword>
<evidence type="ECO:0000313" key="2">
    <source>
        <dbReference type="EMBL" id="CAL8146256.1"/>
    </source>
</evidence>
<organism evidence="2 3">
    <name type="scientific">Orchesella dallaii</name>
    <dbReference type="NCBI Taxonomy" id="48710"/>
    <lineage>
        <taxon>Eukaryota</taxon>
        <taxon>Metazoa</taxon>
        <taxon>Ecdysozoa</taxon>
        <taxon>Arthropoda</taxon>
        <taxon>Hexapoda</taxon>
        <taxon>Collembola</taxon>
        <taxon>Entomobryomorpha</taxon>
        <taxon>Entomobryoidea</taxon>
        <taxon>Orchesellidae</taxon>
        <taxon>Orchesellinae</taxon>
        <taxon>Orchesella</taxon>
    </lineage>
</organism>
<feature type="transmembrane region" description="Helical" evidence="1">
    <location>
        <begin position="46"/>
        <end position="66"/>
    </location>
</feature>
<protein>
    <recommendedName>
        <fullName evidence="4">Odorant receptor</fullName>
    </recommendedName>
</protein>
<sequence>METSLNWKAFELYDIAFFYMYPGLLHMNPEERIITKHKPNWKLAPWFFIQIFGISLSSLLTLVIILRETTYPTGRFSVMELTIFITMLSTMILILGFCLVPILVPENVSILNEMFQWEKKLELDFPHQFAEIREEDSKKVNLIGLILCSSTCLLSLFPFPVMLFTAIFNIDQFNYVFEEFLPSPMERETVDHILIPMLARVSLIGVQMFEGSRTLVNSFNLMACYVYSVTCGLRILGKIRNAKEFIPRYRQIQMLCMLNKGPAGFMGALLICVGQVATTVLLWMTINGYELVPTVLMYVLFPVGALGAICFTIIMFEQSIAIYELTDGLVVKTWRIGCVTRLIVDERRELLISREIKRVARSLKPFAMTVGPIRPIKKGFQIEYLDLLMSNLTNALLLI</sequence>
<evidence type="ECO:0000313" key="3">
    <source>
        <dbReference type="Proteomes" id="UP001642540"/>
    </source>
</evidence>
<dbReference type="Proteomes" id="UP001642540">
    <property type="component" value="Unassembled WGS sequence"/>
</dbReference>
<keyword evidence="1" id="KW-1133">Transmembrane helix</keyword>
<evidence type="ECO:0000256" key="1">
    <source>
        <dbReference type="SAM" id="Phobius"/>
    </source>
</evidence>
<feature type="transmembrane region" description="Helical" evidence="1">
    <location>
        <begin position="295"/>
        <end position="316"/>
    </location>
</feature>
<keyword evidence="3" id="KW-1185">Reference proteome</keyword>
<feature type="transmembrane region" description="Helical" evidence="1">
    <location>
        <begin position="215"/>
        <end position="236"/>
    </location>
</feature>
<accession>A0ABP1S7S2</accession>
<gene>
    <name evidence="2" type="ORF">ODALV1_LOCUS30756</name>
</gene>
<proteinExistence type="predicted"/>
<comment type="caution">
    <text evidence="2">The sequence shown here is derived from an EMBL/GenBank/DDBJ whole genome shotgun (WGS) entry which is preliminary data.</text>
</comment>
<evidence type="ECO:0008006" key="4">
    <source>
        <dbReference type="Google" id="ProtNLM"/>
    </source>
</evidence>
<feature type="transmembrane region" description="Helical" evidence="1">
    <location>
        <begin position="142"/>
        <end position="168"/>
    </location>
</feature>
<name>A0ABP1S7S2_9HEXA</name>
<dbReference type="EMBL" id="CAXLJM020000164">
    <property type="protein sequence ID" value="CAL8146256.1"/>
    <property type="molecule type" value="Genomic_DNA"/>
</dbReference>
<feature type="transmembrane region" description="Helical" evidence="1">
    <location>
        <begin position="257"/>
        <end position="283"/>
    </location>
</feature>